<dbReference type="Proteomes" id="UP000094025">
    <property type="component" value="Unassembled WGS sequence"/>
</dbReference>
<name>A0A178YIN2_9HYPH</name>
<sequence>MLQDVIRREFRGLLESGEPVVCPADGEGGAVSVTAFDDLEEIIFALDQKRGSRRQSFRINS</sequence>
<proteinExistence type="predicted"/>
<keyword evidence="2" id="KW-1185">Reference proteome</keyword>
<gene>
    <name evidence="1" type="ORF">AU381_17005</name>
</gene>
<accession>A0A178YIN2</accession>
<evidence type="ECO:0000313" key="1">
    <source>
        <dbReference type="EMBL" id="OAP47408.1"/>
    </source>
</evidence>
<dbReference type="EMBL" id="LPUX01000027">
    <property type="protein sequence ID" value="OAP47408.1"/>
    <property type="molecule type" value="Genomic_DNA"/>
</dbReference>
<organism evidence="1 2">
    <name type="scientific">Sinorhizobium glycinis</name>
    <dbReference type="NCBI Taxonomy" id="1472378"/>
    <lineage>
        <taxon>Bacteria</taxon>
        <taxon>Pseudomonadati</taxon>
        <taxon>Pseudomonadota</taxon>
        <taxon>Alphaproteobacteria</taxon>
        <taxon>Hyphomicrobiales</taxon>
        <taxon>Rhizobiaceae</taxon>
        <taxon>Sinorhizobium/Ensifer group</taxon>
        <taxon>Sinorhizobium</taxon>
    </lineage>
</organism>
<evidence type="ECO:0000313" key="2">
    <source>
        <dbReference type="Proteomes" id="UP000094025"/>
    </source>
</evidence>
<reference evidence="1 2" key="1">
    <citation type="journal article" date="2016" name="Int. J. Syst. Evol. Microbiol.">
        <title>Ensifer glycinis sp. nov., an novel rhizobial species associated with Glycine spp.</title>
        <authorList>
            <person name="Yan H."/>
            <person name="Yan J."/>
            <person name="Sui X.H."/>
            <person name="Wang E.T."/>
            <person name="Chen W.X."/>
            <person name="Zhang X.X."/>
            <person name="Chen W.F."/>
        </authorList>
    </citation>
    <scope>NUCLEOTIDE SEQUENCE [LARGE SCALE GENOMIC DNA]</scope>
    <source>
        <strain evidence="1 2">CCBAU 23380</strain>
    </source>
</reference>
<dbReference type="AlphaFoldDB" id="A0A178YIN2"/>
<protein>
    <submittedName>
        <fullName evidence="1">Uncharacterized protein</fullName>
    </submittedName>
</protein>
<comment type="caution">
    <text evidence="1">The sequence shown here is derived from an EMBL/GenBank/DDBJ whole genome shotgun (WGS) entry which is preliminary data.</text>
</comment>